<comment type="caution">
    <text evidence="1">The sequence shown here is derived from an EMBL/GenBank/DDBJ whole genome shotgun (WGS) entry which is preliminary data.</text>
</comment>
<proteinExistence type="predicted"/>
<organism evidence="1 2">
    <name type="scientific">Paenibacillus mesotrionivorans</name>
    <dbReference type="NCBI Taxonomy" id="3160968"/>
    <lineage>
        <taxon>Bacteria</taxon>
        <taxon>Bacillati</taxon>
        <taxon>Bacillota</taxon>
        <taxon>Bacilli</taxon>
        <taxon>Bacillales</taxon>
        <taxon>Paenibacillaceae</taxon>
        <taxon>Paenibacillus</taxon>
    </lineage>
</organism>
<keyword evidence="2" id="KW-1185">Reference proteome</keyword>
<gene>
    <name evidence="1" type="ORF">ACI1P1_21565</name>
</gene>
<accession>A0ACC7P1H2</accession>
<sequence>MQEDRFKVLGDLYNRRFAIQTSDPLWVDYYVWNRIYSGLPKDYLLPDMAIYTFLPQK</sequence>
<evidence type="ECO:0000313" key="1">
    <source>
        <dbReference type="EMBL" id="MFM9330883.1"/>
    </source>
</evidence>
<dbReference type="EMBL" id="JBJURJ010000015">
    <property type="protein sequence ID" value="MFM9330883.1"/>
    <property type="molecule type" value="Genomic_DNA"/>
</dbReference>
<name>A0ACC7P1H2_9BACL</name>
<reference evidence="1" key="1">
    <citation type="submission" date="2024-12" db="EMBL/GenBank/DDBJ databases">
        <authorList>
            <person name="Wu N."/>
        </authorList>
    </citation>
    <scope>NUCLEOTIDE SEQUENCE</scope>
    <source>
        <strain evidence="1">P15</strain>
    </source>
</reference>
<evidence type="ECO:0000313" key="2">
    <source>
        <dbReference type="Proteomes" id="UP001631969"/>
    </source>
</evidence>
<dbReference type="Proteomes" id="UP001631969">
    <property type="component" value="Unassembled WGS sequence"/>
</dbReference>
<protein>
    <submittedName>
        <fullName evidence="1">Uncharacterized protein</fullName>
    </submittedName>
</protein>